<dbReference type="Gene3D" id="2.40.30.10">
    <property type="entry name" value="Translation factors"/>
    <property type="match status" value="1"/>
</dbReference>
<keyword evidence="3" id="KW-0342">GTP-binding</keyword>
<accession>A0A5B9R017</accession>
<dbReference type="KEGG" id="rul:UC8_15870"/>
<organism evidence="7 8">
    <name type="scientific">Roseimaritima ulvae</name>
    <dbReference type="NCBI Taxonomy" id="980254"/>
    <lineage>
        <taxon>Bacteria</taxon>
        <taxon>Pseudomonadati</taxon>
        <taxon>Planctomycetota</taxon>
        <taxon>Planctomycetia</taxon>
        <taxon>Pirellulales</taxon>
        <taxon>Pirellulaceae</taxon>
        <taxon>Roseimaritima</taxon>
    </lineage>
</organism>
<dbReference type="SUPFAM" id="SSF50447">
    <property type="entry name" value="Translation proteins"/>
    <property type="match status" value="1"/>
</dbReference>
<keyword evidence="7" id="KW-0648">Protein biosynthesis</keyword>
<dbReference type="SUPFAM" id="SSF54211">
    <property type="entry name" value="Ribosomal protein S5 domain 2-like"/>
    <property type="match status" value="1"/>
</dbReference>
<dbReference type="FunFam" id="3.30.70.240:FF:000001">
    <property type="entry name" value="Elongation factor G"/>
    <property type="match status" value="1"/>
</dbReference>
<dbReference type="Pfam" id="PF14492">
    <property type="entry name" value="EFG_III"/>
    <property type="match status" value="1"/>
</dbReference>
<dbReference type="InterPro" id="IPR000640">
    <property type="entry name" value="EFG_V-like"/>
</dbReference>
<sequence>MNSQAVSAIRNIVFCGHGSAGKSTLVDQLLISAGAVSGPRSVDAGNSICDSDELEQHHRHSIDSAVTHCEANEKHFTLIDTPGYPEFLGQVIAALRAVEMACVCVHAGDGIQVNTRRTFEEAGRAGVGRGIVVTRLDDPKADFGTLLHDMQELWGPAVVAFNVPLGQSESLRGVASALDLPIEARDAAINLAHAHERLVERIIETDEALMEKYFEGEMPDPATLATLLHKAVAAGTFIPVFCTAATSSIGLSELLAGLALAAPAPCDLQRTAKQAGDAVPVSCTPEGPLVAQVFKTRIDPFVQKLSYLRIFSGSLSKDQMVHVQGVRKDVKMHPLLRCQGSETEAIETAQAGQIVATAKMEDLHIGTSLGDITMPSIPFPKPMVGLAVSAKTRGDEKKLALSLNKLVEEDPTFQLSRDSQTSELVMNGMSDLHLQLLRERLATRDKLEVETHDPKIPYRETISSPAEGSYRHKKQSGGRGQFGEVHIRVYPMPHDVDINEFATKSRFPAMRDHHYDAANNFLWVDSVVGASIPGNFMPAVEKGFKERMGKGVVAGYQLQDLAAEVHFGKHHPVDSSEAAFKIAASLGLREVVQKAQPSLLEPLVTLHITVPDDHVGDVYSDMSSRGGRVLGSESVGGGQQTVACQVPLRCVSHYDRTLSSMTGGQGSYTMEFSHYEPVPQNIQQEIIASAKIAEEED</sequence>
<dbReference type="Gene3D" id="3.30.70.240">
    <property type="match status" value="1"/>
</dbReference>
<dbReference type="Pfam" id="PF03764">
    <property type="entry name" value="EFG_IV"/>
    <property type="match status" value="2"/>
</dbReference>
<dbReference type="InterPro" id="IPR009022">
    <property type="entry name" value="EFG_III"/>
</dbReference>
<dbReference type="GO" id="GO:0005525">
    <property type="term" value="F:GTP binding"/>
    <property type="evidence" value="ECO:0007669"/>
    <property type="project" value="UniProtKB-KW"/>
</dbReference>
<dbReference type="InterPro" id="IPR035647">
    <property type="entry name" value="EFG_III/V"/>
</dbReference>
<dbReference type="Pfam" id="PF00679">
    <property type="entry name" value="EFG_C"/>
    <property type="match status" value="1"/>
</dbReference>
<feature type="region of interest" description="Disordered" evidence="5">
    <location>
        <begin position="458"/>
        <end position="479"/>
    </location>
</feature>
<dbReference type="CDD" id="cd01434">
    <property type="entry name" value="EFG_mtEFG1_IV"/>
    <property type="match status" value="1"/>
</dbReference>
<proteinExistence type="predicted"/>
<dbReference type="RefSeq" id="WP_068133120.1">
    <property type="nucleotide sequence ID" value="NZ_CP042914.1"/>
</dbReference>
<dbReference type="CDD" id="cd16262">
    <property type="entry name" value="EFG_III"/>
    <property type="match status" value="1"/>
</dbReference>
<dbReference type="InterPro" id="IPR020568">
    <property type="entry name" value="Ribosomal_Su5_D2-typ_SF"/>
</dbReference>
<keyword evidence="8" id="KW-1185">Reference proteome</keyword>
<dbReference type="PANTHER" id="PTHR43261:SF6">
    <property type="entry name" value="ELONGATION FACTOR G-LIKE PROTEIN"/>
    <property type="match status" value="1"/>
</dbReference>
<evidence type="ECO:0000313" key="8">
    <source>
        <dbReference type="Proteomes" id="UP000325286"/>
    </source>
</evidence>
<dbReference type="Pfam" id="PF22042">
    <property type="entry name" value="EF-G_D2"/>
    <property type="match status" value="1"/>
</dbReference>
<dbReference type="CDD" id="cd03713">
    <property type="entry name" value="EFG_mtEFG_C"/>
    <property type="match status" value="1"/>
</dbReference>
<evidence type="ECO:0000259" key="6">
    <source>
        <dbReference type="PROSITE" id="PS51722"/>
    </source>
</evidence>
<dbReference type="GO" id="GO:0003746">
    <property type="term" value="F:translation elongation factor activity"/>
    <property type="evidence" value="ECO:0007669"/>
    <property type="project" value="UniProtKB-KW"/>
</dbReference>
<dbReference type="InterPro" id="IPR014721">
    <property type="entry name" value="Ribsml_uS5_D2-typ_fold_subgr"/>
</dbReference>
<keyword evidence="7" id="KW-0251">Elongation factor</keyword>
<evidence type="ECO:0000256" key="3">
    <source>
        <dbReference type="ARBA" id="ARBA00023134"/>
    </source>
</evidence>
<dbReference type="SMART" id="SM00889">
    <property type="entry name" value="EFG_IV"/>
    <property type="match status" value="1"/>
</dbReference>
<evidence type="ECO:0000256" key="5">
    <source>
        <dbReference type="SAM" id="MobiDB-lite"/>
    </source>
</evidence>
<keyword evidence="2" id="KW-0547">Nucleotide-binding</keyword>
<dbReference type="NCBIfam" id="NF009381">
    <property type="entry name" value="PRK12740.1-5"/>
    <property type="match status" value="1"/>
</dbReference>
<dbReference type="Pfam" id="PF00009">
    <property type="entry name" value="GTP_EFTU"/>
    <property type="match status" value="1"/>
</dbReference>
<dbReference type="InterPro" id="IPR035649">
    <property type="entry name" value="EFG_V"/>
</dbReference>
<evidence type="ECO:0000256" key="4">
    <source>
        <dbReference type="ARBA" id="ARBA00024731"/>
    </source>
</evidence>
<dbReference type="InterPro" id="IPR027417">
    <property type="entry name" value="P-loop_NTPase"/>
</dbReference>
<dbReference type="Gene3D" id="3.30.230.10">
    <property type="match status" value="1"/>
</dbReference>
<dbReference type="Proteomes" id="UP000325286">
    <property type="component" value="Chromosome"/>
</dbReference>
<dbReference type="InterPro" id="IPR005517">
    <property type="entry name" value="Transl_elong_EFG/EF2_IV"/>
</dbReference>
<evidence type="ECO:0000313" key="7">
    <source>
        <dbReference type="EMBL" id="QEG39591.1"/>
    </source>
</evidence>
<reference evidence="7 8" key="1">
    <citation type="submission" date="2019-08" db="EMBL/GenBank/DDBJ databases">
        <title>Deep-cultivation of Planctomycetes and their phenomic and genomic characterization uncovers novel biology.</title>
        <authorList>
            <person name="Wiegand S."/>
            <person name="Jogler M."/>
            <person name="Boedeker C."/>
            <person name="Pinto D."/>
            <person name="Vollmers J."/>
            <person name="Rivas-Marin E."/>
            <person name="Kohn T."/>
            <person name="Peeters S.H."/>
            <person name="Heuer A."/>
            <person name="Rast P."/>
            <person name="Oberbeckmann S."/>
            <person name="Bunk B."/>
            <person name="Jeske O."/>
            <person name="Meyerdierks A."/>
            <person name="Storesund J.E."/>
            <person name="Kallscheuer N."/>
            <person name="Luecker S."/>
            <person name="Lage O.M."/>
            <person name="Pohl T."/>
            <person name="Merkel B.J."/>
            <person name="Hornburger P."/>
            <person name="Mueller R.-W."/>
            <person name="Bruemmer F."/>
            <person name="Labrenz M."/>
            <person name="Spormann A.M."/>
            <person name="Op den Camp H."/>
            <person name="Overmann J."/>
            <person name="Amann R."/>
            <person name="Jetten M.S.M."/>
            <person name="Mascher T."/>
            <person name="Medema M.H."/>
            <person name="Devos D.P."/>
            <person name="Kaster A.-K."/>
            <person name="Ovreas L."/>
            <person name="Rohde M."/>
            <person name="Galperin M.Y."/>
            <person name="Jogler C."/>
        </authorList>
    </citation>
    <scope>NUCLEOTIDE SEQUENCE [LARGE SCALE GENOMIC DNA]</scope>
    <source>
        <strain evidence="7 8">UC8</strain>
    </source>
</reference>
<feature type="domain" description="Tr-type G" evidence="6">
    <location>
        <begin position="7"/>
        <end position="266"/>
    </location>
</feature>
<dbReference type="PANTHER" id="PTHR43261">
    <property type="entry name" value="TRANSLATION ELONGATION FACTOR G-RELATED"/>
    <property type="match status" value="1"/>
</dbReference>
<dbReference type="AlphaFoldDB" id="A0A5B9R017"/>
<dbReference type="SUPFAM" id="SSF52540">
    <property type="entry name" value="P-loop containing nucleoside triphosphate hydrolases"/>
    <property type="match status" value="1"/>
</dbReference>
<dbReference type="InterPro" id="IPR047872">
    <property type="entry name" value="EFG_IV"/>
</dbReference>
<comment type="function">
    <text evidence="4">Catalyzes the GTP-dependent ribosomal translocation step during translation elongation. During this step, the ribosome changes from the pre-translocational (PRE) to the post-translocational (POST) state as the newly formed A-site-bound peptidyl-tRNA and P-site-bound deacylated tRNA move to the P and E sites, respectively. Catalyzes the coordinated movement of the two tRNA molecules, the mRNA and conformational changes in the ribosome.</text>
</comment>
<protein>
    <recommendedName>
        <fullName evidence="1">Elongation factor G</fullName>
    </recommendedName>
</protein>
<dbReference type="SUPFAM" id="SSF54980">
    <property type="entry name" value="EF-G C-terminal domain-like"/>
    <property type="match status" value="2"/>
</dbReference>
<gene>
    <name evidence="7" type="primary">fus</name>
    <name evidence="7" type="ORF">UC8_15870</name>
</gene>
<dbReference type="GO" id="GO:0032790">
    <property type="term" value="P:ribosome disassembly"/>
    <property type="evidence" value="ECO:0007669"/>
    <property type="project" value="TreeGrafter"/>
</dbReference>
<evidence type="ECO:0000256" key="1">
    <source>
        <dbReference type="ARBA" id="ARBA00017872"/>
    </source>
</evidence>
<dbReference type="InterPro" id="IPR053905">
    <property type="entry name" value="EF-G-like_DII"/>
</dbReference>
<name>A0A5B9R017_9BACT</name>
<dbReference type="SMART" id="SM00838">
    <property type="entry name" value="EFG_C"/>
    <property type="match status" value="1"/>
</dbReference>
<dbReference type="Gene3D" id="3.30.70.870">
    <property type="entry name" value="Elongation Factor G (Translational Gtpase), domain 3"/>
    <property type="match status" value="1"/>
</dbReference>
<dbReference type="GO" id="GO:0003924">
    <property type="term" value="F:GTPase activity"/>
    <property type="evidence" value="ECO:0007669"/>
    <property type="project" value="InterPro"/>
</dbReference>
<dbReference type="PROSITE" id="PS51722">
    <property type="entry name" value="G_TR_2"/>
    <property type="match status" value="1"/>
</dbReference>
<dbReference type="Gene3D" id="3.40.50.300">
    <property type="entry name" value="P-loop containing nucleotide triphosphate hydrolases"/>
    <property type="match status" value="1"/>
</dbReference>
<evidence type="ECO:0000256" key="2">
    <source>
        <dbReference type="ARBA" id="ARBA00022741"/>
    </source>
</evidence>
<dbReference type="InterPro" id="IPR000795">
    <property type="entry name" value="T_Tr_GTP-bd_dom"/>
</dbReference>
<dbReference type="InterPro" id="IPR009000">
    <property type="entry name" value="Transl_B-barrel_sf"/>
</dbReference>
<dbReference type="InterPro" id="IPR041095">
    <property type="entry name" value="EFG_II"/>
</dbReference>
<dbReference type="EMBL" id="CP042914">
    <property type="protein sequence ID" value="QEG39591.1"/>
    <property type="molecule type" value="Genomic_DNA"/>
</dbReference>